<evidence type="ECO:0000313" key="3">
    <source>
        <dbReference type="Proteomes" id="UP000268162"/>
    </source>
</evidence>
<feature type="compositionally biased region" description="Low complexity" evidence="1">
    <location>
        <begin position="120"/>
        <end position="136"/>
    </location>
</feature>
<keyword evidence="3" id="KW-1185">Reference proteome</keyword>
<dbReference type="EMBL" id="ML002510">
    <property type="protein sequence ID" value="RKP37316.1"/>
    <property type="molecule type" value="Genomic_DNA"/>
</dbReference>
<dbReference type="AlphaFoldDB" id="A0A4P9ZUN6"/>
<protein>
    <submittedName>
        <fullName evidence="2">Uncharacterized protein</fullName>
    </submittedName>
</protein>
<evidence type="ECO:0000256" key="1">
    <source>
        <dbReference type="SAM" id="MobiDB-lite"/>
    </source>
</evidence>
<feature type="region of interest" description="Disordered" evidence="1">
    <location>
        <begin position="1"/>
        <end position="148"/>
    </location>
</feature>
<reference evidence="3" key="1">
    <citation type="journal article" date="2018" name="Nat. Microbiol.">
        <title>Leveraging single-cell genomics to expand the fungal tree of life.</title>
        <authorList>
            <person name="Ahrendt S.R."/>
            <person name="Quandt C.A."/>
            <person name="Ciobanu D."/>
            <person name="Clum A."/>
            <person name="Salamov A."/>
            <person name="Andreopoulos B."/>
            <person name="Cheng J.F."/>
            <person name="Woyke T."/>
            <person name="Pelin A."/>
            <person name="Henrissat B."/>
            <person name="Reynolds N.K."/>
            <person name="Benny G.L."/>
            <person name="Smith M.E."/>
            <person name="James T.Y."/>
            <person name="Grigoriev I.V."/>
        </authorList>
    </citation>
    <scope>NUCLEOTIDE SEQUENCE [LARGE SCALE GENOMIC DNA]</scope>
    <source>
        <strain evidence="3">RSA 468</strain>
    </source>
</reference>
<organism evidence="2 3">
    <name type="scientific">Dimargaris cristalligena</name>
    <dbReference type="NCBI Taxonomy" id="215637"/>
    <lineage>
        <taxon>Eukaryota</taxon>
        <taxon>Fungi</taxon>
        <taxon>Fungi incertae sedis</taxon>
        <taxon>Zoopagomycota</taxon>
        <taxon>Kickxellomycotina</taxon>
        <taxon>Dimargaritomycetes</taxon>
        <taxon>Dimargaritales</taxon>
        <taxon>Dimargaritaceae</taxon>
        <taxon>Dimargaris</taxon>
    </lineage>
</organism>
<name>A0A4P9ZUN6_9FUNG</name>
<gene>
    <name evidence="2" type="ORF">BJ085DRAFT_38793</name>
</gene>
<dbReference type="Proteomes" id="UP000268162">
    <property type="component" value="Unassembled WGS sequence"/>
</dbReference>
<accession>A0A4P9ZUN6</accession>
<sequence length="327" mass="34582">MGDQPVSPTLPHSQSTPQLYQPPRSCMRSPNSRLPTSPVPLSPRGHSNQPGNLTYLKGQPPRTGGWRSPPPPRPNGGGSSRRTSLVHSSGIPPPSTNAGGGGKSGNFTLAPTPAAAKRNSMPASAASRRPPSMSSPTTVGERRQARTTRPVSLLALPVTRVSPDRKVITRPLSALAYRSPSLHPSIGQRLASCSWPASQLPKPLSASSPASGAVTRRHSQLLASSATPFYSGPAVSASPNSLTVPKYATLPRAAGLPAAVRNPTPLTTNTAHGRGLLADHTIPEGTNKPLSPTDVHRQRSRFGYGSFEDFFNQYRNRRAEKTNGYTT</sequence>
<evidence type="ECO:0000313" key="2">
    <source>
        <dbReference type="EMBL" id="RKP37316.1"/>
    </source>
</evidence>
<feature type="compositionally biased region" description="Polar residues" evidence="1">
    <location>
        <begin position="1"/>
        <end position="19"/>
    </location>
</feature>
<proteinExistence type="predicted"/>